<sequence>MVNQGTTTTDGELRSTIDEKLTAFMHEMQEAGWGAEDVAFAIDVVLRERWIDRALAHRAAREELPKDFVSDGNEG</sequence>
<gene>
    <name evidence="1" type="ORF">GB927_026945</name>
</gene>
<keyword evidence="2" id="KW-1185">Reference proteome</keyword>
<reference evidence="1" key="1">
    <citation type="submission" date="2021-07" db="EMBL/GenBank/DDBJ databases">
        <title>Shinella sp. nov., a novel member of the genus Shinella from water.</title>
        <authorList>
            <person name="Deng Y."/>
        </authorList>
    </citation>
    <scope>NUCLEOTIDE SEQUENCE</scope>
    <source>
        <strain evidence="1">CPCC 100929</strain>
    </source>
</reference>
<evidence type="ECO:0000313" key="2">
    <source>
        <dbReference type="Proteomes" id="UP000996601"/>
    </source>
</evidence>
<organism evidence="1 2">
    <name type="scientific">Shinella lacus</name>
    <dbReference type="NCBI Taxonomy" id="2654216"/>
    <lineage>
        <taxon>Bacteria</taxon>
        <taxon>Pseudomonadati</taxon>
        <taxon>Pseudomonadota</taxon>
        <taxon>Alphaproteobacteria</taxon>
        <taxon>Hyphomicrobiales</taxon>
        <taxon>Rhizobiaceae</taxon>
        <taxon>Shinella</taxon>
    </lineage>
</organism>
<dbReference type="EMBL" id="WHSB02000014">
    <property type="protein sequence ID" value="MCQ4633699.1"/>
    <property type="molecule type" value="Genomic_DNA"/>
</dbReference>
<comment type="caution">
    <text evidence="1">The sequence shown here is derived from an EMBL/GenBank/DDBJ whole genome shotgun (WGS) entry which is preliminary data.</text>
</comment>
<evidence type="ECO:0000313" key="1">
    <source>
        <dbReference type="EMBL" id="MCQ4633699.1"/>
    </source>
</evidence>
<protein>
    <submittedName>
        <fullName evidence="1">Uncharacterized protein</fullName>
    </submittedName>
</protein>
<dbReference type="Proteomes" id="UP000996601">
    <property type="component" value="Unassembled WGS sequence"/>
</dbReference>
<accession>A0ABT1RES4</accession>
<proteinExistence type="predicted"/>
<name>A0ABT1RES4_9HYPH</name>